<feature type="non-terminal residue" evidence="1">
    <location>
        <position position="1"/>
    </location>
</feature>
<organism evidence="1">
    <name type="scientific">marine sediment metagenome</name>
    <dbReference type="NCBI Taxonomy" id="412755"/>
    <lineage>
        <taxon>unclassified sequences</taxon>
        <taxon>metagenomes</taxon>
        <taxon>ecological metagenomes</taxon>
    </lineage>
</organism>
<name>X1NMS8_9ZZZZ</name>
<comment type="caution">
    <text evidence="1">The sequence shown here is derived from an EMBL/GenBank/DDBJ whole genome shotgun (WGS) entry which is preliminary data.</text>
</comment>
<gene>
    <name evidence="1" type="ORF">S06H3_26853</name>
</gene>
<proteinExistence type="predicted"/>
<dbReference type="SUPFAM" id="SSF56091">
    <property type="entry name" value="DNA ligase/mRNA capping enzyme, catalytic domain"/>
    <property type="match status" value="1"/>
</dbReference>
<sequence>IVLKGPVWLMQPIPYFGEEFKGDWIVERKIDGWRLQVIKSAGGESWRQVGFR</sequence>
<reference evidence="1" key="1">
    <citation type="journal article" date="2014" name="Front. Microbiol.">
        <title>High frequency of phylogenetically diverse reductive dehalogenase-homologous genes in deep subseafloor sedimentary metagenomes.</title>
        <authorList>
            <person name="Kawai M."/>
            <person name="Futagami T."/>
            <person name="Toyoda A."/>
            <person name="Takaki Y."/>
            <person name="Nishi S."/>
            <person name="Hori S."/>
            <person name="Arai W."/>
            <person name="Tsubouchi T."/>
            <person name="Morono Y."/>
            <person name="Uchiyama I."/>
            <person name="Ito T."/>
            <person name="Fujiyama A."/>
            <person name="Inagaki F."/>
            <person name="Takami H."/>
        </authorList>
    </citation>
    <scope>NUCLEOTIDE SEQUENCE</scope>
    <source>
        <strain evidence="1">Expedition CK06-06</strain>
    </source>
</reference>
<dbReference type="EMBL" id="BARV01015547">
    <property type="protein sequence ID" value="GAI31506.1"/>
    <property type="molecule type" value="Genomic_DNA"/>
</dbReference>
<dbReference type="AlphaFoldDB" id="X1NMS8"/>
<protein>
    <recommendedName>
        <fullName evidence="2">ATP-dependent DNA ligase family profile domain-containing protein</fullName>
    </recommendedName>
</protein>
<evidence type="ECO:0008006" key="2">
    <source>
        <dbReference type="Google" id="ProtNLM"/>
    </source>
</evidence>
<accession>X1NMS8</accession>
<evidence type="ECO:0000313" key="1">
    <source>
        <dbReference type="EMBL" id="GAI31506.1"/>
    </source>
</evidence>